<keyword evidence="1" id="KW-0472">Membrane</keyword>
<name>A0A3N5BSQ6_9BACL</name>
<protein>
    <submittedName>
        <fullName evidence="2">Uncharacterized protein</fullName>
    </submittedName>
</protein>
<organism evidence="2 3">
    <name type="scientific">Abyssicoccus albus</name>
    <dbReference type="NCBI Taxonomy" id="1817405"/>
    <lineage>
        <taxon>Bacteria</taxon>
        <taxon>Bacillati</taxon>
        <taxon>Bacillota</taxon>
        <taxon>Bacilli</taxon>
        <taxon>Bacillales</taxon>
        <taxon>Abyssicoccaceae</taxon>
    </lineage>
</organism>
<feature type="transmembrane region" description="Helical" evidence="1">
    <location>
        <begin position="16"/>
        <end position="36"/>
    </location>
</feature>
<gene>
    <name evidence="2" type="ORF">EDD62_0728</name>
</gene>
<keyword evidence="1" id="KW-1133">Transmembrane helix</keyword>
<proteinExistence type="predicted"/>
<dbReference type="Proteomes" id="UP000277108">
    <property type="component" value="Unassembled WGS sequence"/>
</dbReference>
<sequence>MKLSIISDMSKELKGFIMPMVIGIIVLSIWAVDIMYTSYMMKLKLIDSLLTLYQR</sequence>
<reference evidence="2 3" key="1">
    <citation type="submission" date="2018-11" db="EMBL/GenBank/DDBJ databases">
        <title>Genomic Encyclopedia of Type Strains, Phase IV (KMG-IV): sequencing the most valuable type-strain genomes for metagenomic binning, comparative biology and taxonomic classification.</title>
        <authorList>
            <person name="Goeker M."/>
        </authorList>
    </citation>
    <scope>NUCLEOTIDE SEQUENCE [LARGE SCALE GENOMIC DNA]</scope>
    <source>
        <strain evidence="2 3">DSM 29158</strain>
    </source>
</reference>
<evidence type="ECO:0000256" key="1">
    <source>
        <dbReference type="SAM" id="Phobius"/>
    </source>
</evidence>
<evidence type="ECO:0000313" key="2">
    <source>
        <dbReference type="EMBL" id="RPF58090.1"/>
    </source>
</evidence>
<keyword evidence="3" id="KW-1185">Reference proteome</keyword>
<dbReference type="AlphaFoldDB" id="A0A3N5BSQ6"/>
<dbReference type="EMBL" id="RKRK01000002">
    <property type="protein sequence ID" value="RPF58090.1"/>
    <property type="molecule type" value="Genomic_DNA"/>
</dbReference>
<accession>A0A3N5BSQ6</accession>
<comment type="caution">
    <text evidence="2">The sequence shown here is derived from an EMBL/GenBank/DDBJ whole genome shotgun (WGS) entry which is preliminary data.</text>
</comment>
<keyword evidence="1" id="KW-0812">Transmembrane</keyword>
<evidence type="ECO:0000313" key="3">
    <source>
        <dbReference type="Proteomes" id="UP000277108"/>
    </source>
</evidence>